<accession>A0AAD4FPZ3</accession>
<comment type="caution">
    <text evidence="1">The sequence shown here is derived from an EMBL/GenBank/DDBJ whole genome shotgun (WGS) entry which is preliminary data.</text>
</comment>
<gene>
    <name evidence="1" type="ORF">PCIT_b0543</name>
</gene>
<organism evidence="1 2">
    <name type="scientific">Pseudoalteromonas citrea</name>
    <dbReference type="NCBI Taxonomy" id="43655"/>
    <lineage>
        <taxon>Bacteria</taxon>
        <taxon>Pseudomonadati</taxon>
        <taxon>Pseudomonadota</taxon>
        <taxon>Gammaproteobacteria</taxon>
        <taxon>Alteromonadales</taxon>
        <taxon>Pseudoalteromonadaceae</taxon>
        <taxon>Pseudoalteromonas</taxon>
    </lineage>
</organism>
<reference evidence="1" key="2">
    <citation type="submission" date="2015-03" db="EMBL/GenBank/DDBJ databases">
        <title>Genome sequence of Pseudoalteromonas citrea.</title>
        <authorList>
            <person name="Xie B.-B."/>
            <person name="Rong J.-C."/>
            <person name="Qin Q.-L."/>
            <person name="Zhang Y.-Z."/>
        </authorList>
    </citation>
    <scope>NUCLEOTIDE SEQUENCE</scope>
    <source>
        <strain evidence="1">DSM 8771</strain>
    </source>
</reference>
<reference evidence="1" key="1">
    <citation type="journal article" date="2012" name="J. Bacteriol.">
        <title>Genome sequences of type strains of seven species of the marine bacterium Pseudoalteromonas.</title>
        <authorList>
            <person name="Xie B.B."/>
            <person name="Shu Y.L."/>
            <person name="Qin Q.L."/>
            <person name="Rong J.C."/>
            <person name="Zhang X.Y."/>
            <person name="Chen X.L."/>
            <person name="Shi M."/>
            <person name="He H.L."/>
            <person name="Zhou B.C."/>
            <person name="Zhang Y.Z."/>
        </authorList>
    </citation>
    <scope>NUCLEOTIDE SEQUENCE</scope>
    <source>
        <strain evidence="1">DSM 8771</strain>
    </source>
</reference>
<protein>
    <submittedName>
        <fullName evidence="1">Uncharacterized protein</fullName>
    </submittedName>
</protein>
<dbReference type="Pfam" id="PF12974">
    <property type="entry name" value="Phosphonate-bd"/>
    <property type="match status" value="1"/>
</dbReference>
<dbReference type="EMBL" id="AHBZ03000027">
    <property type="protein sequence ID" value="KAF7764522.1"/>
    <property type="molecule type" value="Genomic_DNA"/>
</dbReference>
<evidence type="ECO:0000313" key="2">
    <source>
        <dbReference type="Proteomes" id="UP000016487"/>
    </source>
</evidence>
<sequence length="296" mass="33635">MIHNNILTNKSTIVTLLFLSALFSWFLGASLSHSRIQDVEHVLTHSYQCQTASIANKSVLRVHVPIEALAIALKSPLCTNKVVAKQYGYVELYWGGNLAEQIEFLAKGVADVVLSKENVMQALMAESTHNYRPIVGYQNYTAFFISNKEKPKLDKAYFLDKRIGLLDYPTSRSGHILPKQVFKTLDIDLDALDIVYASTHTALRDKLARGEIDLISSYWRKDDQTRFSNNYITPISGEIVGSRWFLKMKDENLDLACELQAVISQIAKSQSSSYFESLQHYWQCNSLPYYFVEEGV</sequence>
<dbReference type="SUPFAM" id="SSF53850">
    <property type="entry name" value="Periplasmic binding protein-like II"/>
    <property type="match status" value="1"/>
</dbReference>
<name>A0AAD4FPZ3_9GAMM</name>
<dbReference type="AlphaFoldDB" id="A0AAD4FPZ3"/>
<dbReference type="RefSeq" id="WP_010361819.1">
    <property type="nucleotide sequence ID" value="NZ_AHBZ03000027.1"/>
</dbReference>
<proteinExistence type="predicted"/>
<dbReference type="Proteomes" id="UP000016487">
    <property type="component" value="Unassembled WGS sequence"/>
</dbReference>
<evidence type="ECO:0000313" key="1">
    <source>
        <dbReference type="EMBL" id="KAF7764522.1"/>
    </source>
</evidence>